<feature type="domain" description="Tyrosine specific protein phosphatases" evidence="3">
    <location>
        <begin position="246"/>
        <end position="321"/>
    </location>
</feature>
<organism evidence="4 5">
    <name type="scientific">Mesorhabditis belari</name>
    <dbReference type="NCBI Taxonomy" id="2138241"/>
    <lineage>
        <taxon>Eukaryota</taxon>
        <taxon>Metazoa</taxon>
        <taxon>Ecdysozoa</taxon>
        <taxon>Nematoda</taxon>
        <taxon>Chromadorea</taxon>
        <taxon>Rhabditida</taxon>
        <taxon>Rhabditina</taxon>
        <taxon>Rhabditomorpha</taxon>
        <taxon>Rhabditoidea</taxon>
        <taxon>Rhabditidae</taxon>
        <taxon>Mesorhabditinae</taxon>
        <taxon>Mesorhabditis</taxon>
    </lineage>
</organism>
<dbReference type="InterPro" id="IPR000242">
    <property type="entry name" value="PTP_cat"/>
</dbReference>
<dbReference type="AlphaFoldDB" id="A0AAF3FIL8"/>
<dbReference type="InterPro" id="IPR029021">
    <property type="entry name" value="Prot-tyrosine_phosphatase-like"/>
</dbReference>
<evidence type="ECO:0000256" key="1">
    <source>
        <dbReference type="SAM" id="MobiDB-lite"/>
    </source>
</evidence>
<dbReference type="PROSITE" id="PS50055">
    <property type="entry name" value="TYR_PHOSPHATASE_PTP"/>
    <property type="match status" value="1"/>
</dbReference>
<dbReference type="PROSITE" id="PS50056">
    <property type="entry name" value="TYR_PHOSPHATASE_2"/>
    <property type="match status" value="1"/>
</dbReference>
<evidence type="ECO:0000259" key="3">
    <source>
        <dbReference type="PROSITE" id="PS50056"/>
    </source>
</evidence>
<feature type="region of interest" description="Disordered" evidence="1">
    <location>
        <begin position="1"/>
        <end position="26"/>
    </location>
</feature>
<dbReference type="SUPFAM" id="SSF52799">
    <property type="entry name" value="(Phosphotyrosine protein) phosphatases II"/>
    <property type="match status" value="1"/>
</dbReference>
<dbReference type="Pfam" id="PF00102">
    <property type="entry name" value="Y_phosphatase"/>
    <property type="match status" value="1"/>
</dbReference>
<dbReference type="SMART" id="SM00194">
    <property type="entry name" value="PTPc"/>
    <property type="match status" value="1"/>
</dbReference>
<name>A0AAF3FIL8_9BILA</name>
<dbReference type="WBParaSite" id="MBELARI_LOCUS6674">
    <property type="protein sequence ID" value="MBELARI_LOCUS6674"/>
    <property type="gene ID" value="MBELARI_LOCUS6674"/>
</dbReference>
<evidence type="ECO:0000259" key="2">
    <source>
        <dbReference type="PROSITE" id="PS50055"/>
    </source>
</evidence>
<dbReference type="CDD" id="cd00047">
    <property type="entry name" value="PTPc"/>
    <property type="match status" value="1"/>
</dbReference>
<protein>
    <submittedName>
        <fullName evidence="5">Uncharacterized protein</fullName>
    </submittedName>
</protein>
<reference evidence="5" key="1">
    <citation type="submission" date="2024-02" db="UniProtKB">
        <authorList>
            <consortium name="WormBaseParasite"/>
        </authorList>
    </citation>
    <scope>IDENTIFICATION</scope>
</reference>
<evidence type="ECO:0000313" key="4">
    <source>
        <dbReference type="Proteomes" id="UP000887575"/>
    </source>
</evidence>
<dbReference type="PRINTS" id="PR00700">
    <property type="entry name" value="PRTYPHPHTASE"/>
</dbReference>
<proteinExistence type="predicted"/>
<dbReference type="PROSITE" id="PS00383">
    <property type="entry name" value="TYR_PHOSPHATASE_1"/>
    <property type="match status" value="1"/>
</dbReference>
<dbReference type="InterPro" id="IPR050348">
    <property type="entry name" value="Protein-Tyr_Phosphatase"/>
</dbReference>
<accession>A0AAF3FIL8</accession>
<dbReference type="Proteomes" id="UP000887575">
    <property type="component" value="Unassembled WGS sequence"/>
</dbReference>
<dbReference type="InterPro" id="IPR003595">
    <property type="entry name" value="Tyr_Pase_cat"/>
</dbReference>
<dbReference type="InterPro" id="IPR000387">
    <property type="entry name" value="Tyr_Pase_dom"/>
</dbReference>
<dbReference type="PANTHER" id="PTHR19134:SF527">
    <property type="entry name" value="TYROSINE-PROTEIN PHOSPHATASE NON-RECEPTOR TYPE 7"/>
    <property type="match status" value="1"/>
</dbReference>
<dbReference type="SMART" id="SM00404">
    <property type="entry name" value="PTPc_motif"/>
    <property type="match status" value="1"/>
</dbReference>
<feature type="domain" description="Tyrosine-protein phosphatase" evidence="2">
    <location>
        <begin position="49"/>
        <end position="330"/>
    </location>
</feature>
<dbReference type="InterPro" id="IPR016130">
    <property type="entry name" value="Tyr_Pase_AS"/>
</dbReference>
<keyword evidence="4" id="KW-1185">Reference proteome</keyword>
<dbReference type="GO" id="GO:0004725">
    <property type="term" value="F:protein tyrosine phosphatase activity"/>
    <property type="evidence" value="ECO:0007669"/>
    <property type="project" value="InterPro"/>
</dbReference>
<dbReference type="PANTHER" id="PTHR19134">
    <property type="entry name" value="RECEPTOR-TYPE TYROSINE-PROTEIN PHOSPHATASE"/>
    <property type="match status" value="1"/>
</dbReference>
<evidence type="ECO:0000313" key="5">
    <source>
        <dbReference type="WBParaSite" id="MBELARI_LOCUS6674"/>
    </source>
</evidence>
<sequence>MTKIKHTTPQNSSTATKKEKTTSVVNARKKGTDLKLDRWFLTHFSVPCPYDGFRAEFEALNDLENPWREENKKKNPYIAWNIVGGETKTLKVNAQKIPCPNGGSGFIACEGPTLTSVYDFWTLVYQEKIDKVLSLNFPFEERYYPNNYSAEHETIRYWPTEAGEVLYFMPYKVTCLSSVFKYAPNEMSVDNKNTIYRLSRLILTFINPVTGPMPDSVREVVHVCYLRWPDGRIPMPWPPDNDTFSEAGLRLLDTMTEELKPETGGPLLVHCHAGLGRTGAAIALIQCLHQYQLSSTVNIWGCVERMREFRSRMVMNHWQYAFVNLVFAEKMLSVGHLTAHCGGYDVRALLRSTWKRLESELNRAFEGQPPLQMFEAETVQWKIFAEQLSSSKAYRLESCQEEETIVELG</sequence>
<dbReference type="Gene3D" id="3.90.190.10">
    <property type="entry name" value="Protein tyrosine phosphatase superfamily"/>
    <property type="match status" value="1"/>
</dbReference>